<name>A0A8S1TFE0_PAROT</name>
<proteinExistence type="predicted"/>
<protein>
    <recommendedName>
        <fullName evidence="11">Alpha-type protein kinase domain-containing protein</fullName>
    </recommendedName>
</protein>
<evidence type="ECO:0000313" key="10">
    <source>
        <dbReference type="Proteomes" id="UP000683925"/>
    </source>
</evidence>
<dbReference type="AlphaFoldDB" id="A0A8S1TFE0"/>
<evidence type="ECO:0008006" key="11">
    <source>
        <dbReference type="Google" id="ProtNLM"/>
    </source>
</evidence>
<feature type="domain" description="VWFA" evidence="7">
    <location>
        <begin position="254"/>
        <end position="334"/>
    </location>
</feature>
<dbReference type="OrthoDB" id="422053at2759"/>
<dbReference type="GO" id="GO:0005737">
    <property type="term" value="C:cytoplasm"/>
    <property type="evidence" value="ECO:0007669"/>
    <property type="project" value="TreeGrafter"/>
</dbReference>
<evidence type="ECO:0000256" key="3">
    <source>
        <dbReference type="ARBA" id="ARBA00022527"/>
    </source>
</evidence>
<dbReference type="PROSITE" id="PS50234">
    <property type="entry name" value="VWFA"/>
    <property type="match status" value="1"/>
</dbReference>
<keyword evidence="2" id="KW-0964">Secreted</keyword>
<sequence length="903" mass="105665">MYSKICQDSINCKNENCQLDHSRIYLGLCIRFLIMEEQWVQNDSDDDFPNKNCGDQECRLKHLDQSKFKAFSQSSINGLFPHNLCGIQNCPSHESSKDESTLNYCKLIHKPWAKNICIANIINTCKKKDKGCVFIHKDWKELKYIAKDYSNFKSSCPENLCDKQNCKCDEHYSWITKLNLCIPYLKGICPKKKCLKIHVQWENVNPKAIIENCITPCTRIHHQQLSQDQYIQLQCEKAQFLKLKQTISQSNIIDIVFIMDLTGSMKPWKEEMDKAIYEIIQQFDSTNKGYQMRFGFVGYRDECDKNDKITYINLTHEIEEFIKQISKFEAKGGGDVAEDVVAGFEKALELNFSQHEESLLCTFLIADAPCHGRQYHDLKSDDKIDQVGENYFENALLRFKKIKECNFLCNIKINNSTDKMFQKMQAVFPLLTITTKKEPKEICDQVLFTLRQSLSKSKIIKSNMQQQQILIQANFQKFKIDENIQNQQYNKVDYWKNLVNANYLRQGGTTLQIQKQIIESLQSEDQNCQTLVFKAFDTMNNMHIVLKVPKYIVDLHQQGKLDNQSIEKAEKQAESRFYSSIYACQMAHVFNLTTSKFEGIPPLFYVLPICYTLKNPFYGMTKVYGETFINIQHQFKKYTTNHHHSDPKYYYYSVFSHFSFIESGYTFVITDLQGCVNILSDPSIQTKKGEIPTLDQDETNHYEKGIEIFLQTQHKQCSYYCQLLQLTRNQFQIKNMENVDQTKWLIYDKTHQYGICAKCNQMLQFDLDAQKAENLVSYSMNCQQCRQESADDKVINSYCKCCEEPFQSFQNLQLRCQSEIGICQDCKKTCSAFNQKDSCFYCLRKCQKTLKELRVKDQVIYICKKSFQYLELLTCKKCQKPYKSDIVLNKDDYDQGVYQCAAC</sequence>
<dbReference type="Proteomes" id="UP000683925">
    <property type="component" value="Unassembled WGS sequence"/>
</dbReference>
<comment type="caution">
    <text evidence="9">The sequence shown here is derived from an EMBL/GenBank/DDBJ whole genome shotgun (WGS) entry which is preliminary data.</text>
</comment>
<dbReference type="PANTHER" id="PTHR47763:SF5">
    <property type="entry name" value="CHROMOSOME UNDETERMINED SCAFFOLD_25, WHOLE GENOME SHOTGUN SEQUENCE"/>
    <property type="match status" value="1"/>
</dbReference>
<keyword evidence="6" id="KW-0418">Kinase</keyword>
<dbReference type="GO" id="GO:0004674">
    <property type="term" value="F:protein serine/threonine kinase activity"/>
    <property type="evidence" value="ECO:0007669"/>
    <property type="project" value="UniProtKB-KW"/>
</dbReference>
<dbReference type="Pfam" id="PF25106">
    <property type="entry name" value="VWA_4"/>
    <property type="match status" value="1"/>
</dbReference>
<evidence type="ECO:0000256" key="1">
    <source>
        <dbReference type="ARBA" id="ARBA00004613"/>
    </source>
</evidence>
<dbReference type="CDD" id="cd04515">
    <property type="entry name" value="Alpha_kinase"/>
    <property type="match status" value="1"/>
</dbReference>
<evidence type="ECO:0000256" key="6">
    <source>
        <dbReference type="ARBA" id="ARBA00022777"/>
    </source>
</evidence>
<feature type="domain" description="Alpha-type protein kinase" evidence="8">
    <location>
        <begin position="481"/>
        <end position="729"/>
    </location>
</feature>
<dbReference type="PROSITE" id="PS51158">
    <property type="entry name" value="ALPHA_KINASE"/>
    <property type="match status" value="1"/>
</dbReference>
<keyword evidence="4" id="KW-0808">Transferase</keyword>
<evidence type="ECO:0000256" key="2">
    <source>
        <dbReference type="ARBA" id="ARBA00022525"/>
    </source>
</evidence>
<keyword evidence="3" id="KW-0723">Serine/threonine-protein kinase</keyword>
<gene>
    <name evidence="9" type="ORF">POCTA_138.1.T0240064</name>
</gene>
<evidence type="ECO:0000259" key="7">
    <source>
        <dbReference type="PROSITE" id="PS50234"/>
    </source>
</evidence>
<evidence type="ECO:0000313" key="9">
    <source>
        <dbReference type="EMBL" id="CAD8150678.1"/>
    </source>
</evidence>
<comment type="subcellular location">
    <subcellularLocation>
        <location evidence="1">Secreted</location>
    </subcellularLocation>
</comment>
<reference evidence="9" key="1">
    <citation type="submission" date="2021-01" db="EMBL/GenBank/DDBJ databases">
        <authorList>
            <consortium name="Genoscope - CEA"/>
            <person name="William W."/>
        </authorList>
    </citation>
    <scope>NUCLEOTIDE SEQUENCE</scope>
</reference>
<dbReference type="PANTHER" id="PTHR47763">
    <property type="entry name" value="ALPHA-PROTEIN KINASE VWKA"/>
    <property type="match status" value="1"/>
</dbReference>
<dbReference type="InterPro" id="IPR056861">
    <property type="entry name" value="HMCN1-like_VWA"/>
</dbReference>
<dbReference type="OMA" id="FINIQHQ"/>
<evidence type="ECO:0000259" key="8">
    <source>
        <dbReference type="PROSITE" id="PS51158"/>
    </source>
</evidence>
<dbReference type="InterPro" id="IPR004166">
    <property type="entry name" value="a-kinase_dom"/>
</dbReference>
<dbReference type="SMART" id="SM00811">
    <property type="entry name" value="Alpha_kinase"/>
    <property type="match status" value="1"/>
</dbReference>
<evidence type="ECO:0000256" key="4">
    <source>
        <dbReference type="ARBA" id="ARBA00022679"/>
    </source>
</evidence>
<dbReference type="InterPro" id="IPR002035">
    <property type="entry name" value="VWF_A"/>
</dbReference>
<dbReference type="InterPro" id="IPR052969">
    <property type="entry name" value="Thr-specific_kinase-like"/>
</dbReference>
<keyword evidence="5" id="KW-0732">Signal</keyword>
<keyword evidence="10" id="KW-1185">Reference proteome</keyword>
<evidence type="ECO:0000256" key="5">
    <source>
        <dbReference type="ARBA" id="ARBA00022729"/>
    </source>
</evidence>
<dbReference type="GO" id="GO:0005524">
    <property type="term" value="F:ATP binding"/>
    <property type="evidence" value="ECO:0007669"/>
    <property type="project" value="InterPro"/>
</dbReference>
<dbReference type="EMBL" id="CAJJDP010000024">
    <property type="protein sequence ID" value="CAD8150678.1"/>
    <property type="molecule type" value="Genomic_DNA"/>
</dbReference>
<dbReference type="Pfam" id="PF02816">
    <property type="entry name" value="Alpha_kinase"/>
    <property type="match status" value="1"/>
</dbReference>
<organism evidence="9 10">
    <name type="scientific">Paramecium octaurelia</name>
    <dbReference type="NCBI Taxonomy" id="43137"/>
    <lineage>
        <taxon>Eukaryota</taxon>
        <taxon>Sar</taxon>
        <taxon>Alveolata</taxon>
        <taxon>Ciliophora</taxon>
        <taxon>Intramacronucleata</taxon>
        <taxon>Oligohymenophorea</taxon>
        <taxon>Peniculida</taxon>
        <taxon>Parameciidae</taxon>
        <taxon>Paramecium</taxon>
    </lineage>
</organism>
<dbReference type="CDD" id="cd00198">
    <property type="entry name" value="vWFA"/>
    <property type="match status" value="1"/>
</dbReference>
<accession>A0A8S1TFE0</accession>